<gene>
    <name evidence="1" type="ORF">SDC9_118967</name>
</gene>
<dbReference type="EMBL" id="VSSQ01024465">
    <property type="protein sequence ID" value="MPM71994.1"/>
    <property type="molecule type" value="Genomic_DNA"/>
</dbReference>
<evidence type="ECO:0000313" key="1">
    <source>
        <dbReference type="EMBL" id="MPM71994.1"/>
    </source>
</evidence>
<dbReference type="AntiFam" id="ANF00100">
    <property type="entry name" value="Shadow ORF (opposite leuC)"/>
</dbReference>
<name>A0A645C981_9ZZZZ</name>
<organism evidence="1">
    <name type="scientific">bioreactor metagenome</name>
    <dbReference type="NCBI Taxonomy" id="1076179"/>
    <lineage>
        <taxon>unclassified sequences</taxon>
        <taxon>metagenomes</taxon>
        <taxon>ecological metagenomes</taxon>
    </lineage>
</organism>
<proteinExistence type="predicted"/>
<dbReference type="AlphaFoldDB" id="A0A645C981"/>
<reference evidence="1" key="1">
    <citation type="submission" date="2019-08" db="EMBL/GenBank/DDBJ databases">
        <authorList>
            <person name="Kucharzyk K."/>
            <person name="Murdoch R.W."/>
            <person name="Higgins S."/>
            <person name="Loffler F."/>
        </authorList>
    </citation>
    <scope>NUCLEOTIDE SEQUENCE</scope>
</reference>
<sequence length="72" mass="7486">MAVAADDGHSRLSEAVLRADHVNDPVFGMAKAVVGESELPGIFGQGVHLVPGNLIADGLVLFHGRDVVVGRK</sequence>
<protein>
    <submittedName>
        <fullName evidence="1">Uncharacterized protein</fullName>
    </submittedName>
</protein>
<accession>A0A645C981</accession>
<comment type="caution">
    <text evidence="1">The sequence shown here is derived from an EMBL/GenBank/DDBJ whole genome shotgun (WGS) entry which is preliminary data.</text>
</comment>